<keyword evidence="3" id="KW-1185">Reference proteome</keyword>
<proteinExistence type="predicted"/>
<evidence type="ECO:0000313" key="3">
    <source>
        <dbReference type="Proteomes" id="UP000030765"/>
    </source>
</evidence>
<evidence type="ECO:0000313" key="1">
    <source>
        <dbReference type="EMBL" id="KFB44194.1"/>
    </source>
</evidence>
<dbReference type="EnsemblMetazoa" id="ASIC012053-RA">
    <property type="protein sequence ID" value="ASIC012053-PA"/>
    <property type="gene ID" value="ASIC012053"/>
</dbReference>
<organism evidence="1">
    <name type="scientific">Anopheles sinensis</name>
    <name type="common">Mosquito</name>
    <dbReference type="NCBI Taxonomy" id="74873"/>
    <lineage>
        <taxon>Eukaryota</taxon>
        <taxon>Metazoa</taxon>
        <taxon>Ecdysozoa</taxon>
        <taxon>Arthropoda</taxon>
        <taxon>Hexapoda</taxon>
        <taxon>Insecta</taxon>
        <taxon>Pterygota</taxon>
        <taxon>Neoptera</taxon>
        <taxon>Endopterygota</taxon>
        <taxon>Diptera</taxon>
        <taxon>Nematocera</taxon>
        <taxon>Culicoidea</taxon>
        <taxon>Culicidae</taxon>
        <taxon>Anophelinae</taxon>
        <taxon>Anopheles</taxon>
    </lineage>
</organism>
<dbReference type="Proteomes" id="UP000030765">
    <property type="component" value="Unassembled WGS sequence"/>
</dbReference>
<dbReference type="EMBL" id="ATLV01019462">
    <property type="status" value="NOT_ANNOTATED_CDS"/>
    <property type="molecule type" value="Genomic_DNA"/>
</dbReference>
<gene>
    <name evidence="1" type="ORF">ZHAS_00012053</name>
</gene>
<reference evidence="1 3" key="1">
    <citation type="journal article" date="2014" name="BMC Genomics">
        <title>Genome sequence of Anopheles sinensis provides insight into genetics basis of mosquito competence for malaria parasites.</title>
        <authorList>
            <person name="Zhou D."/>
            <person name="Zhang D."/>
            <person name="Ding G."/>
            <person name="Shi L."/>
            <person name="Hou Q."/>
            <person name="Ye Y."/>
            <person name="Xu Y."/>
            <person name="Zhou H."/>
            <person name="Xiong C."/>
            <person name="Li S."/>
            <person name="Yu J."/>
            <person name="Hong S."/>
            <person name="Yu X."/>
            <person name="Zou P."/>
            <person name="Chen C."/>
            <person name="Chang X."/>
            <person name="Wang W."/>
            <person name="Lv Y."/>
            <person name="Sun Y."/>
            <person name="Ma L."/>
            <person name="Shen B."/>
            <person name="Zhu C."/>
        </authorList>
    </citation>
    <scope>NUCLEOTIDE SEQUENCE [LARGE SCALE GENOMIC DNA]</scope>
</reference>
<name>A0A084W1V0_ANOSI</name>
<sequence>MEAPEIFHDAPHGVLPSFAPHPAKVNTGVGRKIIARKLISMPAWTFICGFVGFHEKKKEKHPSADPTVAFDLKTKTRSSSEADKIHVVTRFPDQRGWRGWLCIPLGRHRGGGLK</sequence>
<dbReference type="VEuPathDB" id="VectorBase:ASIC012053"/>
<protein>
    <submittedName>
        <fullName evidence="1 2">Transposase</fullName>
    </submittedName>
</protein>
<dbReference type="AlphaFoldDB" id="A0A084W1V0"/>
<dbReference type="EMBL" id="KE525272">
    <property type="protein sequence ID" value="KFB44194.1"/>
    <property type="molecule type" value="Genomic_DNA"/>
</dbReference>
<reference evidence="2" key="2">
    <citation type="submission" date="2020-05" db="UniProtKB">
        <authorList>
            <consortium name="EnsemblMetazoa"/>
        </authorList>
    </citation>
    <scope>IDENTIFICATION</scope>
</reference>
<accession>A0A084W1V0</accession>
<evidence type="ECO:0000313" key="2">
    <source>
        <dbReference type="EnsemblMetazoa" id="ASIC012053-PA"/>
    </source>
</evidence>